<name>A0A8T3B5V0_DENNO</name>
<evidence type="ECO:0000313" key="2">
    <source>
        <dbReference type="EMBL" id="KAI0504013.1"/>
    </source>
</evidence>
<keyword evidence="1" id="KW-0812">Transmembrane</keyword>
<evidence type="ECO:0000313" key="3">
    <source>
        <dbReference type="Proteomes" id="UP000829196"/>
    </source>
</evidence>
<dbReference type="Proteomes" id="UP000829196">
    <property type="component" value="Unassembled WGS sequence"/>
</dbReference>
<gene>
    <name evidence="2" type="ORF">KFK09_014960</name>
</gene>
<keyword evidence="3" id="KW-1185">Reference proteome</keyword>
<dbReference type="EMBL" id="JAGYWB010000011">
    <property type="protein sequence ID" value="KAI0504013.1"/>
    <property type="molecule type" value="Genomic_DNA"/>
</dbReference>
<dbReference type="SMR" id="A0A8T3B5V0"/>
<reference evidence="2" key="1">
    <citation type="journal article" date="2022" name="Front. Genet.">
        <title>Chromosome-Scale Assembly of the Dendrobium nobile Genome Provides Insights Into the Molecular Mechanism of the Biosynthesis of the Medicinal Active Ingredient of Dendrobium.</title>
        <authorList>
            <person name="Xu Q."/>
            <person name="Niu S.-C."/>
            <person name="Li K.-L."/>
            <person name="Zheng P.-J."/>
            <person name="Zhang X.-J."/>
            <person name="Jia Y."/>
            <person name="Liu Y."/>
            <person name="Niu Y.-X."/>
            <person name="Yu L.-H."/>
            <person name="Chen D.-F."/>
            <person name="Zhang G.-Q."/>
        </authorList>
    </citation>
    <scope>NUCLEOTIDE SEQUENCE</scope>
    <source>
        <tissue evidence="2">Leaf</tissue>
    </source>
</reference>
<comment type="caution">
    <text evidence="2">The sequence shown here is derived from an EMBL/GenBank/DDBJ whole genome shotgun (WGS) entry which is preliminary data.</text>
</comment>
<sequence length="54" mass="6310">MLFSFILLYVPILLDFVVFFLFAFEAFLVVFNCLLIGEVWRGSSLLKFKVDCQP</sequence>
<organism evidence="2 3">
    <name type="scientific">Dendrobium nobile</name>
    <name type="common">Orchid</name>
    <dbReference type="NCBI Taxonomy" id="94219"/>
    <lineage>
        <taxon>Eukaryota</taxon>
        <taxon>Viridiplantae</taxon>
        <taxon>Streptophyta</taxon>
        <taxon>Embryophyta</taxon>
        <taxon>Tracheophyta</taxon>
        <taxon>Spermatophyta</taxon>
        <taxon>Magnoliopsida</taxon>
        <taxon>Liliopsida</taxon>
        <taxon>Asparagales</taxon>
        <taxon>Orchidaceae</taxon>
        <taxon>Epidendroideae</taxon>
        <taxon>Malaxideae</taxon>
        <taxon>Dendrobiinae</taxon>
        <taxon>Dendrobium</taxon>
    </lineage>
</organism>
<keyword evidence="1" id="KW-1133">Transmembrane helix</keyword>
<keyword evidence="1" id="KW-0472">Membrane</keyword>
<evidence type="ECO:0000256" key="1">
    <source>
        <dbReference type="SAM" id="Phobius"/>
    </source>
</evidence>
<accession>A0A8T3B5V0</accession>
<feature type="transmembrane region" description="Helical" evidence="1">
    <location>
        <begin position="6"/>
        <end position="37"/>
    </location>
</feature>
<proteinExistence type="predicted"/>
<protein>
    <submittedName>
        <fullName evidence="2">Uncharacterized protein</fullName>
    </submittedName>
</protein>
<dbReference type="AlphaFoldDB" id="A0A8T3B5V0"/>